<dbReference type="Pfam" id="PF20918">
    <property type="entry name" value="SPOCS_spoVID-N"/>
    <property type="match status" value="1"/>
</dbReference>
<dbReference type="InterPro" id="IPR014256">
    <property type="entry name" value="Spore_VI_D"/>
</dbReference>
<feature type="domain" description="LysM" evidence="2">
    <location>
        <begin position="338"/>
        <end position="381"/>
    </location>
</feature>
<feature type="region of interest" description="Disordered" evidence="1">
    <location>
        <begin position="191"/>
        <end position="248"/>
    </location>
</feature>
<feature type="region of interest" description="Disordered" evidence="1">
    <location>
        <begin position="261"/>
        <end position="316"/>
    </location>
</feature>
<dbReference type="EMBL" id="BJXW01000016">
    <property type="protein sequence ID" value="GEN31437.1"/>
    <property type="molecule type" value="Genomic_DNA"/>
</dbReference>
<feature type="compositionally biased region" description="Polar residues" evidence="1">
    <location>
        <begin position="211"/>
        <end position="223"/>
    </location>
</feature>
<dbReference type="InterPro" id="IPR018392">
    <property type="entry name" value="LysM"/>
</dbReference>
<evidence type="ECO:0000259" key="2">
    <source>
        <dbReference type="PROSITE" id="PS51782"/>
    </source>
</evidence>
<accession>A0A511UXT0</accession>
<keyword evidence="4" id="KW-1185">Reference proteome</keyword>
<dbReference type="Gene3D" id="3.10.350.10">
    <property type="entry name" value="LysM domain"/>
    <property type="match status" value="1"/>
</dbReference>
<evidence type="ECO:0000313" key="3">
    <source>
        <dbReference type="EMBL" id="GEN31437.1"/>
    </source>
</evidence>
<name>A0A511UXT0_9BACI</name>
<proteinExistence type="predicted"/>
<sequence length="387" mass="44759">MTNDSFVYSFDLKESLFMEGGQGISEIKHISLDPDISIQSFNDYYSIRGVILLSGEYIQESLNEESDSLSTLNDFDFKRYIENTVSLGENLAQFTHRFPVEISVPSYRVKDMNDVAVQIASFDYELPSADKLIIDATVQIQGVQGETLGYSKTKKERMNEDNIDVTPHEEIDTDVFSFEVTHVDHDELKQREKEMTTDHSNQMSDEKVKNANMNDQGDTTNRLPTLPELREESGLEEETVQPKEDDRLLFKKKSQSLDEFFAKDKEQEKSPTNEKITAEPEGTEDDVIMSEVENKQTEEKDKLEEESREDDKELEEVSHHHFLSEMIQSEEETYTQMRLCIVQKDDTLESIAERYKTTSLHILKKNRLEDDTVSEGQLLYIPIKKNK</sequence>
<evidence type="ECO:0000256" key="1">
    <source>
        <dbReference type="SAM" id="MobiDB-lite"/>
    </source>
</evidence>
<dbReference type="InterPro" id="IPR048862">
    <property type="entry name" value="SPOCS_spoVID_N"/>
</dbReference>
<dbReference type="Pfam" id="PF01476">
    <property type="entry name" value="LysM"/>
    <property type="match status" value="1"/>
</dbReference>
<dbReference type="SUPFAM" id="SSF54106">
    <property type="entry name" value="LysM domain"/>
    <property type="match status" value="1"/>
</dbReference>
<dbReference type="InterPro" id="IPR036779">
    <property type="entry name" value="LysM_dom_sf"/>
</dbReference>
<dbReference type="RefSeq" id="WP_170226657.1">
    <property type="nucleotide sequence ID" value="NZ_BJXW01000016.1"/>
</dbReference>
<dbReference type="SMART" id="SM00257">
    <property type="entry name" value="LysM"/>
    <property type="match status" value="1"/>
</dbReference>
<organism evidence="3 4">
    <name type="scientific">Cerasibacillus quisquiliarum</name>
    <dbReference type="NCBI Taxonomy" id="227865"/>
    <lineage>
        <taxon>Bacteria</taxon>
        <taxon>Bacillati</taxon>
        <taxon>Bacillota</taxon>
        <taxon>Bacilli</taxon>
        <taxon>Bacillales</taxon>
        <taxon>Bacillaceae</taxon>
        <taxon>Cerasibacillus</taxon>
    </lineage>
</organism>
<dbReference type="Proteomes" id="UP000321491">
    <property type="component" value="Unassembled WGS sequence"/>
</dbReference>
<protein>
    <submittedName>
        <fullName evidence="3">Stage VI sporulation protein D</fullName>
    </submittedName>
</protein>
<comment type="caution">
    <text evidence="3">The sequence shown here is derived from an EMBL/GenBank/DDBJ whole genome shotgun (WGS) entry which is preliminary data.</text>
</comment>
<evidence type="ECO:0000313" key="4">
    <source>
        <dbReference type="Proteomes" id="UP000321491"/>
    </source>
</evidence>
<dbReference type="AlphaFoldDB" id="A0A511UXT0"/>
<dbReference type="CDD" id="cd00118">
    <property type="entry name" value="LysM"/>
    <property type="match status" value="1"/>
</dbReference>
<gene>
    <name evidence="3" type="primary">spoVID</name>
    <name evidence="3" type="ORF">CQU01_16750</name>
</gene>
<feature type="compositionally biased region" description="Basic and acidic residues" evidence="1">
    <location>
        <begin position="261"/>
        <end position="278"/>
    </location>
</feature>
<dbReference type="PROSITE" id="PS51782">
    <property type="entry name" value="LYSM"/>
    <property type="match status" value="1"/>
</dbReference>
<feature type="compositionally biased region" description="Basic and acidic residues" evidence="1">
    <location>
        <begin position="292"/>
        <end position="316"/>
    </location>
</feature>
<reference evidence="3 4" key="1">
    <citation type="submission" date="2019-07" db="EMBL/GenBank/DDBJ databases">
        <title>Whole genome shotgun sequence of Cerasibacillus quisquiliarum NBRC 102429.</title>
        <authorList>
            <person name="Hosoyama A."/>
            <person name="Uohara A."/>
            <person name="Ohji S."/>
            <person name="Ichikawa N."/>
        </authorList>
    </citation>
    <scope>NUCLEOTIDE SEQUENCE [LARGE SCALE GENOMIC DNA]</scope>
    <source>
        <strain evidence="3 4">NBRC 102429</strain>
    </source>
</reference>
<dbReference type="NCBIfam" id="TIGR02907">
    <property type="entry name" value="spore_VI_D"/>
    <property type="match status" value="1"/>
</dbReference>